<dbReference type="PANTHER" id="PTHR38767">
    <property type="entry name" value="DNA POLYMERASE III SUBUNIT CHI"/>
    <property type="match status" value="1"/>
</dbReference>
<dbReference type="GO" id="GO:0003887">
    <property type="term" value="F:DNA-directed DNA polymerase activity"/>
    <property type="evidence" value="ECO:0007669"/>
    <property type="project" value="UniProtKB-EC"/>
</dbReference>
<proteinExistence type="predicted"/>
<dbReference type="InterPro" id="IPR036768">
    <property type="entry name" value="PolIII_chi_sf"/>
</dbReference>
<comment type="caution">
    <text evidence="1">The sequence shown here is derived from an EMBL/GenBank/DDBJ whole genome shotgun (WGS) entry which is preliminary data.</text>
</comment>
<keyword evidence="2" id="KW-1185">Reference proteome</keyword>
<accession>A0ABT4W3W3</accession>
<dbReference type="SUPFAM" id="SSF102400">
    <property type="entry name" value="DNA polymerase III chi subunit"/>
    <property type="match status" value="1"/>
</dbReference>
<gene>
    <name evidence="1" type="ORF">O2N63_10355</name>
</gene>
<keyword evidence="1" id="KW-0808">Transferase</keyword>
<reference evidence="1 2" key="1">
    <citation type="submission" date="2023-01" db="EMBL/GenBank/DDBJ databases">
        <authorList>
            <person name="Yoon J.-W."/>
        </authorList>
    </citation>
    <scope>NUCLEOTIDE SEQUENCE [LARGE SCALE GENOMIC DNA]</scope>
    <source>
        <strain evidence="1 2">KMU-50</strain>
    </source>
</reference>
<keyword evidence="1" id="KW-0548">Nucleotidyltransferase</keyword>
<evidence type="ECO:0000313" key="1">
    <source>
        <dbReference type="EMBL" id="MDA5094487.1"/>
    </source>
</evidence>
<dbReference type="InterPro" id="IPR007459">
    <property type="entry name" value="DNA_pol3_chi"/>
</dbReference>
<dbReference type="NCBIfam" id="NF004347">
    <property type="entry name" value="PRK05728.1-4"/>
    <property type="match status" value="1"/>
</dbReference>
<dbReference type="EMBL" id="JAQIIO010000004">
    <property type="protein sequence ID" value="MDA5094487.1"/>
    <property type="molecule type" value="Genomic_DNA"/>
</dbReference>
<dbReference type="Proteomes" id="UP001528040">
    <property type="component" value="Unassembled WGS sequence"/>
</dbReference>
<dbReference type="RefSeq" id="WP_271054186.1">
    <property type="nucleotide sequence ID" value="NZ_JAQIIO010000004.1"/>
</dbReference>
<name>A0ABT4W3W3_9RHOB</name>
<dbReference type="Pfam" id="PF04364">
    <property type="entry name" value="DNA_pol3_chi"/>
    <property type="match status" value="1"/>
</dbReference>
<dbReference type="EC" id="2.7.7.7" evidence="1"/>
<protein>
    <submittedName>
        <fullName evidence="1">DNA polymerase III subunit chi</fullName>
        <ecNumber evidence="1">2.7.7.7</ecNumber>
    </submittedName>
</protein>
<dbReference type="Gene3D" id="3.40.50.10110">
    <property type="entry name" value="DNA polymerase III subunit chi"/>
    <property type="match status" value="1"/>
</dbReference>
<dbReference type="PANTHER" id="PTHR38767:SF1">
    <property type="entry name" value="DNA POLYMERASE III SUBUNIT CHI"/>
    <property type="match status" value="1"/>
</dbReference>
<sequence length="165" mass="18481">MSEAAKTEDKEKKTGEVFFYHMTLTPLEATLPVLLTRSLQNGWRVLVRGTDVNRLNWLDEKLWLEPEDGFLPHGRVGGSHDADQPVLLTDEMQILNGANTLISIDGAEVTFEEMTTMERVSILFDGNDPDAVAHARTQWKSVVAAGCTAKYWSQESGRWEEKASS</sequence>
<evidence type="ECO:0000313" key="2">
    <source>
        <dbReference type="Proteomes" id="UP001528040"/>
    </source>
</evidence>
<organism evidence="1 2">
    <name type="scientific">Aliiroseovarius salicola</name>
    <dbReference type="NCBI Taxonomy" id="3009082"/>
    <lineage>
        <taxon>Bacteria</taxon>
        <taxon>Pseudomonadati</taxon>
        <taxon>Pseudomonadota</taxon>
        <taxon>Alphaproteobacteria</taxon>
        <taxon>Rhodobacterales</taxon>
        <taxon>Paracoccaceae</taxon>
        <taxon>Aliiroseovarius</taxon>
    </lineage>
</organism>